<feature type="region of interest" description="Disordered" evidence="1">
    <location>
        <begin position="1"/>
        <end position="79"/>
    </location>
</feature>
<dbReference type="Proteomes" id="UP001597383">
    <property type="component" value="Unassembled WGS sequence"/>
</dbReference>
<evidence type="ECO:0000313" key="3">
    <source>
        <dbReference type="Proteomes" id="UP001597383"/>
    </source>
</evidence>
<feature type="compositionally biased region" description="Basic and acidic residues" evidence="1">
    <location>
        <begin position="68"/>
        <end position="79"/>
    </location>
</feature>
<dbReference type="InterPro" id="IPR025100">
    <property type="entry name" value="DUF4025"/>
</dbReference>
<evidence type="ECO:0000256" key="1">
    <source>
        <dbReference type="SAM" id="MobiDB-lite"/>
    </source>
</evidence>
<proteinExistence type="predicted"/>
<protein>
    <submittedName>
        <fullName evidence="2">YozQ family protein</fullName>
    </submittedName>
</protein>
<comment type="caution">
    <text evidence="2">The sequence shown here is derived from an EMBL/GenBank/DDBJ whole genome shotgun (WGS) entry which is preliminary data.</text>
</comment>
<dbReference type="RefSeq" id="WP_377558277.1">
    <property type="nucleotide sequence ID" value="NZ_JBHUHQ010000020.1"/>
</dbReference>
<accession>A0ABW4W1V3</accession>
<gene>
    <name evidence="2" type="ORF">ACFSJF_15260</name>
</gene>
<dbReference type="EMBL" id="JBHUHQ010000020">
    <property type="protein sequence ID" value="MFD2045633.1"/>
    <property type="molecule type" value="Genomic_DNA"/>
</dbReference>
<dbReference type="Pfam" id="PF13217">
    <property type="entry name" value="DUF4025"/>
    <property type="match status" value="1"/>
</dbReference>
<name>A0ABW4W1V3_9BACI</name>
<reference evidence="3" key="1">
    <citation type="journal article" date="2019" name="Int. J. Syst. Evol. Microbiol.">
        <title>The Global Catalogue of Microorganisms (GCM) 10K type strain sequencing project: providing services to taxonomists for standard genome sequencing and annotation.</title>
        <authorList>
            <consortium name="The Broad Institute Genomics Platform"/>
            <consortium name="The Broad Institute Genome Sequencing Center for Infectious Disease"/>
            <person name="Wu L."/>
            <person name="Ma J."/>
        </authorList>
    </citation>
    <scope>NUCLEOTIDE SEQUENCE [LARGE SCALE GENOMIC DNA]</scope>
    <source>
        <strain evidence="3">R28</strain>
    </source>
</reference>
<sequence length="79" mass="8750">MVKKENQNTVESAKEVADKTYEASDYKSQKTVDQGMAVTHEQATDAYTEGTVDGKIDAVDKQTNLKSHNGEDIPRKGFK</sequence>
<keyword evidence="3" id="KW-1185">Reference proteome</keyword>
<organism evidence="2 3">
    <name type="scientific">Ornithinibacillus salinisoli</name>
    <dbReference type="NCBI Taxonomy" id="1848459"/>
    <lineage>
        <taxon>Bacteria</taxon>
        <taxon>Bacillati</taxon>
        <taxon>Bacillota</taxon>
        <taxon>Bacilli</taxon>
        <taxon>Bacillales</taxon>
        <taxon>Bacillaceae</taxon>
        <taxon>Ornithinibacillus</taxon>
    </lineage>
</organism>
<feature type="compositionally biased region" description="Basic and acidic residues" evidence="1">
    <location>
        <begin position="1"/>
        <end position="30"/>
    </location>
</feature>
<evidence type="ECO:0000313" key="2">
    <source>
        <dbReference type="EMBL" id="MFD2045633.1"/>
    </source>
</evidence>